<keyword evidence="1" id="KW-1133">Transmembrane helix</keyword>
<evidence type="ECO:0000313" key="4">
    <source>
        <dbReference type="Proteomes" id="UP000239002"/>
    </source>
</evidence>
<evidence type="ECO:0000256" key="1">
    <source>
        <dbReference type="SAM" id="Phobius"/>
    </source>
</evidence>
<keyword evidence="1" id="KW-0812">Transmembrane</keyword>
<feature type="domain" description="Type II secretion system protein GspG C-terminal" evidence="2">
    <location>
        <begin position="74"/>
        <end position="149"/>
    </location>
</feature>
<name>A0A2S6IL28_9FLAO</name>
<gene>
    <name evidence="3" type="ORF">LY01_01672</name>
</gene>
<dbReference type="RefSeq" id="WP_104515367.1">
    <property type="nucleotide sequence ID" value="NZ_MQVW01000024.1"/>
</dbReference>
<dbReference type="Pfam" id="PF08334">
    <property type="entry name" value="T2SSG"/>
    <property type="match status" value="1"/>
</dbReference>
<protein>
    <submittedName>
        <fullName evidence="3">General secretion pathway protein G</fullName>
    </submittedName>
</protein>
<comment type="caution">
    <text evidence="3">The sequence shown here is derived from an EMBL/GenBank/DDBJ whole genome shotgun (WGS) entry which is preliminary data.</text>
</comment>
<sequence length="154" mass="17877">MHDLVSILVDFALLRKDYKHRKNIEKLEKEDGVNRPFQKYMMQPSVVIYSIVLFLALVLMILFITYKRTITYPKNTQQEITIIAGRVENWYEINGSYPNSLEELIGSNPVRKEWKTDAWRREYQFTLSDDGKSFVISSAGADGKHGTSDDIIPD</sequence>
<reference evidence="3 4" key="1">
    <citation type="submission" date="2018-02" db="EMBL/GenBank/DDBJ databases">
        <title>Genomic Encyclopedia of Archaeal and Bacterial Type Strains, Phase II (KMG-II): from individual species to whole genera.</title>
        <authorList>
            <person name="Goeker M."/>
        </authorList>
    </citation>
    <scope>NUCLEOTIDE SEQUENCE [LARGE SCALE GENOMIC DNA]</scope>
    <source>
        <strain evidence="3 4">DSM 16809</strain>
    </source>
</reference>
<dbReference type="Proteomes" id="UP000239002">
    <property type="component" value="Unassembled WGS sequence"/>
</dbReference>
<evidence type="ECO:0000259" key="2">
    <source>
        <dbReference type="Pfam" id="PF08334"/>
    </source>
</evidence>
<dbReference type="Gene3D" id="3.30.700.10">
    <property type="entry name" value="Glycoprotein, Type 4 Pilin"/>
    <property type="match status" value="1"/>
</dbReference>
<dbReference type="EMBL" id="PTJE01000003">
    <property type="protein sequence ID" value="PPK94919.1"/>
    <property type="molecule type" value="Genomic_DNA"/>
</dbReference>
<feature type="transmembrane region" description="Helical" evidence="1">
    <location>
        <begin position="46"/>
        <end position="66"/>
    </location>
</feature>
<dbReference type="AlphaFoldDB" id="A0A2S6IL28"/>
<organism evidence="3 4">
    <name type="scientific">Nonlabens xylanidelens</name>
    <dbReference type="NCBI Taxonomy" id="191564"/>
    <lineage>
        <taxon>Bacteria</taxon>
        <taxon>Pseudomonadati</taxon>
        <taxon>Bacteroidota</taxon>
        <taxon>Flavobacteriia</taxon>
        <taxon>Flavobacteriales</taxon>
        <taxon>Flavobacteriaceae</taxon>
        <taxon>Nonlabens</taxon>
    </lineage>
</organism>
<dbReference type="OrthoDB" id="1429071at2"/>
<evidence type="ECO:0000313" key="3">
    <source>
        <dbReference type="EMBL" id="PPK94919.1"/>
    </source>
</evidence>
<keyword evidence="4" id="KW-1185">Reference proteome</keyword>
<dbReference type="InterPro" id="IPR045584">
    <property type="entry name" value="Pilin-like"/>
</dbReference>
<accession>A0A2S6IL28</accession>
<keyword evidence="1" id="KW-0472">Membrane</keyword>
<dbReference type="SUPFAM" id="SSF54523">
    <property type="entry name" value="Pili subunits"/>
    <property type="match status" value="1"/>
</dbReference>
<proteinExistence type="predicted"/>
<dbReference type="InterPro" id="IPR013545">
    <property type="entry name" value="T2SS_protein-GspG_C"/>
</dbReference>